<comment type="caution">
    <text evidence="1">The sequence shown here is derived from an EMBL/GenBank/DDBJ whole genome shotgun (WGS) entry which is preliminary data.</text>
</comment>
<protein>
    <submittedName>
        <fullName evidence="1">Uncharacterized protein</fullName>
    </submittedName>
</protein>
<proteinExistence type="predicted"/>
<dbReference type="AlphaFoldDB" id="A0AAE3ZST5"/>
<reference evidence="1 2" key="1">
    <citation type="submission" date="2023-07" db="EMBL/GenBank/DDBJ databases">
        <title>Sequencing the genomes of 1000 actinobacteria strains.</title>
        <authorList>
            <person name="Klenk H.-P."/>
        </authorList>
    </citation>
    <scope>NUCLEOTIDE SEQUENCE [LARGE SCALE GENOMIC DNA]</scope>
    <source>
        <strain evidence="1 2">DSM 44711</strain>
    </source>
</reference>
<evidence type="ECO:0000313" key="1">
    <source>
        <dbReference type="EMBL" id="MDR7324155.1"/>
    </source>
</evidence>
<dbReference type="Proteomes" id="UP001183629">
    <property type="component" value="Unassembled WGS sequence"/>
</dbReference>
<accession>A0AAE3ZST5</accession>
<sequence length="94" mass="10531">MDTAHTAWCAGNHRCGMGEHRSEDIVVSLPHRGRAVVWRTRTENGREYAEVRLWVALAPGEKPARRQLLAMLSGLRVLLGRVALAARPAPHPYR</sequence>
<keyword evidence="2" id="KW-1185">Reference proteome</keyword>
<evidence type="ECO:0000313" key="2">
    <source>
        <dbReference type="Proteomes" id="UP001183629"/>
    </source>
</evidence>
<dbReference type="EMBL" id="JAVDYC010000001">
    <property type="protein sequence ID" value="MDR7324155.1"/>
    <property type="molecule type" value="Genomic_DNA"/>
</dbReference>
<gene>
    <name evidence="1" type="ORF">J2S44_004405</name>
</gene>
<organism evidence="1 2">
    <name type="scientific">Catenuloplanes niger</name>
    <dbReference type="NCBI Taxonomy" id="587534"/>
    <lineage>
        <taxon>Bacteria</taxon>
        <taxon>Bacillati</taxon>
        <taxon>Actinomycetota</taxon>
        <taxon>Actinomycetes</taxon>
        <taxon>Micromonosporales</taxon>
        <taxon>Micromonosporaceae</taxon>
        <taxon>Catenuloplanes</taxon>
    </lineage>
</organism>
<name>A0AAE3ZST5_9ACTN</name>
<dbReference type="RefSeq" id="WP_310417129.1">
    <property type="nucleotide sequence ID" value="NZ_JAVDYC010000001.1"/>
</dbReference>